<evidence type="ECO:0000256" key="1">
    <source>
        <dbReference type="SAM" id="Phobius"/>
    </source>
</evidence>
<dbReference type="eggNOG" id="COG2199">
    <property type="taxonomic scope" value="Bacteria"/>
</dbReference>
<dbReference type="InterPro" id="IPR050706">
    <property type="entry name" value="Cyclic-di-GMP_PDE-like"/>
</dbReference>
<dbReference type="PANTHER" id="PTHR33121:SF79">
    <property type="entry name" value="CYCLIC DI-GMP PHOSPHODIESTERASE PDED-RELATED"/>
    <property type="match status" value="1"/>
</dbReference>
<name>E0RYP3_BUTPB</name>
<dbReference type="AlphaFoldDB" id="E0RYP3"/>
<feature type="transmembrane region" description="Helical" evidence="1">
    <location>
        <begin position="76"/>
        <end position="96"/>
    </location>
</feature>
<feature type="transmembrane region" description="Helical" evidence="1">
    <location>
        <begin position="35"/>
        <end position="56"/>
    </location>
</feature>
<dbReference type="KEGG" id="bpb:bpr_I2004"/>
<dbReference type="eggNOG" id="COG2200">
    <property type="taxonomic scope" value="Bacteria"/>
</dbReference>
<sequence length="650" mass="74448">MQYNYYFDICAICIIATIAITTMSRKAVPAYRQKAYGLLVFAIFTATAAERIETYLQMNPMDTSWYLFAEKSFGSIYYLAHLFSATSYMLYVMSVLDIYVNFRELKNFMFVAFGYLVGVTAVVINWFVPILFYYSSDGLYHRAPGIWLYYALAMYYLAAGVSLMLRYNSLMRLKTRMFIASYVVFIIIGIVLQFFYPTLLIENFCNTVSVTLVFITLQNPSEMVDESLNMLNRKAFLEGLDLKVKRKEPHSTIFVTIDNIGELGAEIGYKQAQNVIKLIAQYLRNAGRKEYGLQSYAYRYAEYMFAVSIHSKNDELIKEFLEGIAKRLNDPWNSAGMAIRIEGHCFLIKYPDNYETTAGLISRIDVVTEDIANSKDTIVVLDDAEFWKAKKARDFDAMARASLDKKNATIKYQPVLSKIYRINYSADVLFFPKDDNGNEIDLRYSIPDAKSSQALIDVDEYVYRSACRALSFWNGGDKKGKYRAIVGMSQGEISKNDFIRKIKKILREEQAEASWISLKLTETTLTTMNKVAEHNLRLMGEMNSYIIVDKFGSGYGDLDRILSLPVFQVNFDISVLRMARFSDKMKLVAEGMINLFHDVSIMVGAADIENEDDKQIAEEIGCDFLMGDYMGQPMQDSSYVKFIDAYFEEG</sequence>
<feature type="transmembrane region" description="Helical" evidence="1">
    <location>
        <begin position="108"/>
        <end position="134"/>
    </location>
</feature>
<dbReference type="Pfam" id="PF00563">
    <property type="entry name" value="EAL"/>
    <property type="match status" value="1"/>
</dbReference>
<dbReference type="Gene3D" id="3.20.20.450">
    <property type="entry name" value="EAL domain"/>
    <property type="match status" value="1"/>
</dbReference>
<dbReference type="GO" id="GO:0071111">
    <property type="term" value="F:cyclic-guanylate-specific phosphodiesterase activity"/>
    <property type="evidence" value="ECO:0007669"/>
    <property type="project" value="InterPro"/>
</dbReference>
<dbReference type="SMART" id="SM00052">
    <property type="entry name" value="EAL"/>
    <property type="match status" value="1"/>
</dbReference>
<evidence type="ECO:0000259" key="2">
    <source>
        <dbReference type="PROSITE" id="PS50883"/>
    </source>
</evidence>
<dbReference type="PANTHER" id="PTHR33121">
    <property type="entry name" value="CYCLIC DI-GMP PHOSPHODIESTERASE PDEF"/>
    <property type="match status" value="1"/>
</dbReference>
<keyword evidence="4" id="KW-1185">Reference proteome</keyword>
<dbReference type="InterPro" id="IPR035919">
    <property type="entry name" value="EAL_sf"/>
</dbReference>
<dbReference type="InterPro" id="IPR000160">
    <property type="entry name" value="GGDEF_dom"/>
</dbReference>
<dbReference type="HOGENOM" id="CLU_419618_0_0_9"/>
<dbReference type="Gene3D" id="3.30.70.270">
    <property type="match status" value="1"/>
</dbReference>
<evidence type="ECO:0000313" key="4">
    <source>
        <dbReference type="Proteomes" id="UP000001299"/>
    </source>
</evidence>
<keyword evidence="1" id="KW-0812">Transmembrane</keyword>
<accession>E0RYP3</accession>
<feature type="transmembrane region" description="Helical" evidence="1">
    <location>
        <begin position="146"/>
        <end position="165"/>
    </location>
</feature>
<dbReference type="InterPro" id="IPR029787">
    <property type="entry name" value="Nucleotide_cyclase"/>
</dbReference>
<dbReference type="SUPFAM" id="SSF141868">
    <property type="entry name" value="EAL domain-like"/>
    <property type="match status" value="1"/>
</dbReference>
<dbReference type="Pfam" id="PF00990">
    <property type="entry name" value="GGDEF"/>
    <property type="match status" value="1"/>
</dbReference>
<dbReference type="PROSITE" id="PS50883">
    <property type="entry name" value="EAL"/>
    <property type="match status" value="1"/>
</dbReference>
<dbReference type="Proteomes" id="UP000001299">
    <property type="component" value="Chromosome 1"/>
</dbReference>
<dbReference type="SUPFAM" id="SSF55073">
    <property type="entry name" value="Nucleotide cyclase"/>
    <property type="match status" value="1"/>
</dbReference>
<dbReference type="RefSeq" id="WP_013281392.1">
    <property type="nucleotide sequence ID" value="NC_014387.1"/>
</dbReference>
<dbReference type="EMBL" id="CP001810">
    <property type="protein sequence ID" value="ADL34738.1"/>
    <property type="molecule type" value="Genomic_DNA"/>
</dbReference>
<keyword evidence="1" id="KW-0472">Membrane</keyword>
<gene>
    <name evidence="3" type="ordered locus">bpr_I2004</name>
</gene>
<reference evidence="3 4" key="1">
    <citation type="journal article" date="2010" name="PLoS ONE">
        <title>The glycobiome of the rumen bacterium Butyrivibrio proteoclasticus B316(T) highlights adaptation to a polysaccharide-rich environment.</title>
        <authorList>
            <person name="Kelly W.J."/>
            <person name="Leahy S.C."/>
            <person name="Altermann E."/>
            <person name="Yeoman C.J."/>
            <person name="Dunne J.C."/>
            <person name="Kong Z."/>
            <person name="Pacheco D.M."/>
            <person name="Li D."/>
            <person name="Noel S.J."/>
            <person name="Moon C.D."/>
            <person name="Cookson A.L."/>
            <person name="Attwood G.T."/>
        </authorList>
    </citation>
    <scope>NUCLEOTIDE SEQUENCE [LARGE SCALE GENOMIC DNA]</scope>
    <source>
        <strain evidence="4">ATCC 51982 / DSM 14932 / B316</strain>
    </source>
</reference>
<keyword evidence="1" id="KW-1133">Transmembrane helix</keyword>
<protein>
    <submittedName>
        <fullName evidence="3">EAL domain-containing protein</fullName>
    </submittedName>
</protein>
<dbReference type="InterPro" id="IPR043128">
    <property type="entry name" value="Rev_trsase/Diguanyl_cyclase"/>
</dbReference>
<evidence type="ECO:0000313" key="3">
    <source>
        <dbReference type="EMBL" id="ADL34738.1"/>
    </source>
</evidence>
<feature type="transmembrane region" description="Helical" evidence="1">
    <location>
        <begin position="177"/>
        <end position="196"/>
    </location>
</feature>
<organism evidence="3 4">
    <name type="scientific">Butyrivibrio proteoclasticus (strain ATCC 51982 / DSM 14932 / B316)</name>
    <name type="common">Clostridium proteoclasticum</name>
    <dbReference type="NCBI Taxonomy" id="515622"/>
    <lineage>
        <taxon>Bacteria</taxon>
        <taxon>Bacillati</taxon>
        <taxon>Bacillota</taxon>
        <taxon>Clostridia</taxon>
        <taxon>Lachnospirales</taxon>
        <taxon>Lachnospiraceae</taxon>
        <taxon>Butyrivibrio</taxon>
    </lineage>
</organism>
<feature type="domain" description="EAL" evidence="2">
    <location>
        <begin position="392"/>
        <end position="647"/>
    </location>
</feature>
<dbReference type="STRING" id="515622.bpr_I2004"/>
<dbReference type="InterPro" id="IPR001633">
    <property type="entry name" value="EAL_dom"/>
</dbReference>
<feature type="transmembrane region" description="Helical" evidence="1">
    <location>
        <begin position="6"/>
        <end position="23"/>
    </location>
</feature>
<proteinExistence type="predicted"/>